<accession>A0A853I7L1</accession>
<reference evidence="1 2" key="1">
    <citation type="submission" date="2020-07" db="EMBL/GenBank/DDBJ databases">
        <title>Endozoicomonas sp. nov., isolated from sediment.</title>
        <authorList>
            <person name="Gu T."/>
        </authorList>
    </citation>
    <scope>NUCLEOTIDE SEQUENCE [LARGE SCALE GENOMIC DNA]</scope>
    <source>
        <strain evidence="1 2">SM1973</strain>
    </source>
</reference>
<dbReference type="PANTHER" id="PTHR11102">
    <property type="entry name" value="SEL-1-LIKE PROTEIN"/>
    <property type="match status" value="1"/>
</dbReference>
<gene>
    <name evidence="1" type="ORF">H0A36_08565</name>
</gene>
<dbReference type="InterPro" id="IPR050767">
    <property type="entry name" value="Sel1_AlgK"/>
</dbReference>
<name>A0A853I7L1_9GAMM</name>
<dbReference type="SUPFAM" id="SSF81901">
    <property type="entry name" value="HCP-like"/>
    <property type="match status" value="1"/>
</dbReference>
<dbReference type="AlphaFoldDB" id="A0A853I7L1"/>
<dbReference type="InterPro" id="IPR011990">
    <property type="entry name" value="TPR-like_helical_dom_sf"/>
</dbReference>
<dbReference type="RefSeq" id="WP_180568097.1">
    <property type="nucleotide sequence ID" value="NZ_JACCKB010000010.1"/>
</dbReference>
<organism evidence="1 2">
    <name type="scientific">Spartinivicinus marinus</name>
    <dbReference type="NCBI Taxonomy" id="2994442"/>
    <lineage>
        <taxon>Bacteria</taxon>
        <taxon>Pseudomonadati</taxon>
        <taxon>Pseudomonadota</taxon>
        <taxon>Gammaproteobacteria</taxon>
        <taxon>Oceanospirillales</taxon>
        <taxon>Zooshikellaceae</taxon>
        <taxon>Spartinivicinus</taxon>
    </lineage>
</organism>
<sequence length="232" mass="26214">MKFNRIGIAKRLILAEKYKQAKKLLIPLAKQGNAEAQLILGYLYYGGDPEMSAKESEYWLKKSANNKHPEAVALLANTNYKKGCWSSVPSTQKAIKQLEWAARKGSAEAQRSLACAYAHGEVVPLDNNKVMYWDELAAKQGLAESQNDLALMLLSGEGGKADIEQAIYWYEQSASKDHNVPHAQWAAEMLASIYMGEFDTQYLNEEKASYWQARASYLSTLSFRSHPDWFYK</sequence>
<comment type="caution">
    <text evidence="1">The sequence shown here is derived from an EMBL/GenBank/DDBJ whole genome shotgun (WGS) entry which is preliminary data.</text>
</comment>
<protein>
    <submittedName>
        <fullName evidence="1">Sel1 repeat family protein</fullName>
    </submittedName>
</protein>
<dbReference type="EMBL" id="JACCKB010000010">
    <property type="protein sequence ID" value="NYZ66064.1"/>
    <property type="molecule type" value="Genomic_DNA"/>
</dbReference>
<dbReference type="InterPro" id="IPR006597">
    <property type="entry name" value="Sel1-like"/>
</dbReference>
<dbReference type="Proteomes" id="UP000569732">
    <property type="component" value="Unassembled WGS sequence"/>
</dbReference>
<dbReference type="SMART" id="SM00671">
    <property type="entry name" value="SEL1"/>
    <property type="match status" value="3"/>
</dbReference>
<keyword evidence="2" id="KW-1185">Reference proteome</keyword>
<evidence type="ECO:0000313" key="2">
    <source>
        <dbReference type="Proteomes" id="UP000569732"/>
    </source>
</evidence>
<dbReference type="PANTHER" id="PTHR11102:SF160">
    <property type="entry name" value="ERAD-ASSOCIATED E3 UBIQUITIN-PROTEIN LIGASE COMPONENT HRD3"/>
    <property type="match status" value="1"/>
</dbReference>
<dbReference type="Gene3D" id="1.25.40.10">
    <property type="entry name" value="Tetratricopeptide repeat domain"/>
    <property type="match status" value="1"/>
</dbReference>
<dbReference type="Pfam" id="PF08238">
    <property type="entry name" value="Sel1"/>
    <property type="match status" value="3"/>
</dbReference>
<proteinExistence type="predicted"/>
<evidence type="ECO:0000313" key="1">
    <source>
        <dbReference type="EMBL" id="NYZ66064.1"/>
    </source>
</evidence>